<dbReference type="AlphaFoldDB" id="A0A9J5ZRH9"/>
<protein>
    <submittedName>
        <fullName evidence="1">Uncharacterized protein</fullName>
    </submittedName>
</protein>
<keyword evidence="2" id="KW-1185">Reference proteome</keyword>
<accession>A0A9J5ZRH9</accession>
<comment type="caution">
    <text evidence="1">The sequence shown here is derived from an EMBL/GenBank/DDBJ whole genome shotgun (WGS) entry which is preliminary data.</text>
</comment>
<evidence type="ECO:0000313" key="1">
    <source>
        <dbReference type="EMBL" id="KAG5614707.1"/>
    </source>
</evidence>
<dbReference type="EMBL" id="JACXVP010000003">
    <property type="protein sequence ID" value="KAG5614707.1"/>
    <property type="molecule type" value="Genomic_DNA"/>
</dbReference>
<name>A0A9J5ZRH9_SOLCO</name>
<gene>
    <name evidence="1" type="ORF">H5410_014531</name>
</gene>
<organism evidence="1 2">
    <name type="scientific">Solanum commersonii</name>
    <name type="common">Commerson's wild potato</name>
    <name type="synonym">Commerson's nightshade</name>
    <dbReference type="NCBI Taxonomy" id="4109"/>
    <lineage>
        <taxon>Eukaryota</taxon>
        <taxon>Viridiplantae</taxon>
        <taxon>Streptophyta</taxon>
        <taxon>Embryophyta</taxon>
        <taxon>Tracheophyta</taxon>
        <taxon>Spermatophyta</taxon>
        <taxon>Magnoliopsida</taxon>
        <taxon>eudicotyledons</taxon>
        <taxon>Gunneridae</taxon>
        <taxon>Pentapetalae</taxon>
        <taxon>asterids</taxon>
        <taxon>lamiids</taxon>
        <taxon>Solanales</taxon>
        <taxon>Solanaceae</taxon>
        <taxon>Solanoideae</taxon>
        <taxon>Solaneae</taxon>
        <taxon>Solanum</taxon>
    </lineage>
</organism>
<sequence length="71" mass="8216">MDTNQSLQYKVVKWLSSPVGWWKCNTRNSDEDLMIAKCLKIVDTTNLIAEDVAIREGLFNCRENNFSHVLI</sequence>
<proteinExistence type="predicted"/>
<dbReference type="Proteomes" id="UP000824120">
    <property type="component" value="Chromosome 3"/>
</dbReference>
<evidence type="ECO:0000313" key="2">
    <source>
        <dbReference type="Proteomes" id="UP000824120"/>
    </source>
</evidence>
<reference evidence="1 2" key="1">
    <citation type="submission" date="2020-09" db="EMBL/GenBank/DDBJ databases">
        <title>De no assembly of potato wild relative species, Solanum commersonii.</title>
        <authorList>
            <person name="Cho K."/>
        </authorList>
    </citation>
    <scope>NUCLEOTIDE SEQUENCE [LARGE SCALE GENOMIC DNA]</scope>
    <source>
        <strain evidence="1">LZ3.2</strain>
        <tissue evidence="1">Leaf</tissue>
    </source>
</reference>